<proteinExistence type="predicted"/>
<dbReference type="WBParaSite" id="BPAG_0001111101-mRNA-1">
    <property type="protein sequence ID" value="BPAG_0001111101-mRNA-1"/>
    <property type="gene ID" value="BPAG_0001111101"/>
</dbReference>
<dbReference type="EMBL" id="UZAD01013212">
    <property type="protein sequence ID" value="VDN92259.1"/>
    <property type="molecule type" value="Genomic_DNA"/>
</dbReference>
<evidence type="ECO:0000313" key="2">
    <source>
        <dbReference type="Proteomes" id="UP000278627"/>
    </source>
</evidence>
<accession>A0A0N4TR55</accession>
<evidence type="ECO:0000313" key="3">
    <source>
        <dbReference type="WBParaSite" id="BPAG_0001111101-mRNA-1"/>
    </source>
</evidence>
<evidence type="ECO:0000313" key="1">
    <source>
        <dbReference type="EMBL" id="VDN92259.1"/>
    </source>
</evidence>
<reference evidence="3" key="1">
    <citation type="submission" date="2017-02" db="UniProtKB">
        <authorList>
            <consortium name="WormBaseParasite"/>
        </authorList>
    </citation>
    <scope>IDENTIFICATION</scope>
</reference>
<organism evidence="3">
    <name type="scientific">Brugia pahangi</name>
    <name type="common">Filarial nematode worm</name>
    <dbReference type="NCBI Taxonomy" id="6280"/>
    <lineage>
        <taxon>Eukaryota</taxon>
        <taxon>Metazoa</taxon>
        <taxon>Ecdysozoa</taxon>
        <taxon>Nematoda</taxon>
        <taxon>Chromadorea</taxon>
        <taxon>Rhabditida</taxon>
        <taxon>Spirurina</taxon>
        <taxon>Spiruromorpha</taxon>
        <taxon>Filarioidea</taxon>
        <taxon>Onchocercidae</taxon>
        <taxon>Brugia</taxon>
    </lineage>
</organism>
<protein>
    <submittedName>
        <fullName evidence="3">Ovule protein</fullName>
    </submittedName>
</protein>
<name>A0A0N4TR55_BRUPA</name>
<keyword evidence="2" id="KW-1185">Reference proteome</keyword>
<reference evidence="1 2" key="2">
    <citation type="submission" date="2018-11" db="EMBL/GenBank/DDBJ databases">
        <authorList>
            <consortium name="Pathogen Informatics"/>
        </authorList>
    </citation>
    <scope>NUCLEOTIDE SEQUENCE [LARGE SCALE GENOMIC DNA]</scope>
</reference>
<dbReference type="AlphaFoldDB" id="A0A0N4TR55"/>
<sequence length="105" mass="11918">MIALESTVKESYVEDVKLLSNRQMVHECTYIMCIRVHVFVSVHVQVVHDCLHSLLCHSIHCRSHCTSGANSYSGCHIPERTPPYDVHHAPCPTFFMQSPPLFLAL</sequence>
<gene>
    <name evidence="1" type="ORF">BPAG_LOCUS11073</name>
</gene>
<dbReference type="Proteomes" id="UP000278627">
    <property type="component" value="Unassembled WGS sequence"/>
</dbReference>